<comment type="caution">
    <text evidence="2">The sequence shown here is derived from an EMBL/GenBank/DDBJ whole genome shotgun (WGS) entry which is preliminary data.</text>
</comment>
<dbReference type="RefSeq" id="WP_196986205.1">
    <property type="nucleotide sequence ID" value="NZ_JADWYS010000001.1"/>
</dbReference>
<dbReference type="AlphaFoldDB" id="A0A931MGM4"/>
<evidence type="ECO:0000313" key="2">
    <source>
        <dbReference type="EMBL" id="MBG9388336.1"/>
    </source>
</evidence>
<evidence type="ECO:0000313" key="3">
    <source>
        <dbReference type="Proteomes" id="UP000651050"/>
    </source>
</evidence>
<evidence type="ECO:0000256" key="1">
    <source>
        <dbReference type="SAM" id="Phobius"/>
    </source>
</evidence>
<reference evidence="2" key="1">
    <citation type="submission" date="2020-11" db="EMBL/GenBank/DDBJ databases">
        <title>Bacterial whole genome sequence for Caenimonas sp. DR4.4.</title>
        <authorList>
            <person name="Le V."/>
            <person name="Ko S.-R."/>
            <person name="Ahn C.-Y."/>
            <person name="Oh H.-M."/>
        </authorList>
    </citation>
    <scope>NUCLEOTIDE SEQUENCE</scope>
    <source>
        <strain evidence="2">DR4.4</strain>
    </source>
</reference>
<protein>
    <submittedName>
        <fullName evidence="2">YcxB family protein</fullName>
    </submittedName>
</protein>
<organism evidence="2 3">
    <name type="scientific">Caenimonas aquaedulcis</name>
    <dbReference type="NCBI Taxonomy" id="2793270"/>
    <lineage>
        <taxon>Bacteria</taxon>
        <taxon>Pseudomonadati</taxon>
        <taxon>Pseudomonadota</taxon>
        <taxon>Betaproteobacteria</taxon>
        <taxon>Burkholderiales</taxon>
        <taxon>Comamonadaceae</taxon>
        <taxon>Caenimonas</taxon>
    </lineage>
</organism>
<name>A0A931MGM4_9BURK</name>
<sequence>MTYRFSFVSTHRDLIDAYDAERSARAGRHPRSRGLMWFVGVLWFGGFFFLGPGAFRDAPLISFAWLALGVFVTWKMGLKPLIERQRITKASKPQQQLDISFTDEGMATVTPEGGSYARAWAELEAVEAARLGVLLGFSDGVRNWVPNRAFAGDEEKQAFVAYLRGRMGAAKA</sequence>
<keyword evidence="1" id="KW-0812">Transmembrane</keyword>
<keyword evidence="3" id="KW-1185">Reference proteome</keyword>
<proteinExistence type="predicted"/>
<keyword evidence="1" id="KW-0472">Membrane</keyword>
<gene>
    <name evidence="2" type="ORF">I5803_09910</name>
</gene>
<keyword evidence="1" id="KW-1133">Transmembrane helix</keyword>
<feature type="transmembrane region" description="Helical" evidence="1">
    <location>
        <begin position="35"/>
        <end position="54"/>
    </location>
</feature>
<accession>A0A931MGM4</accession>
<dbReference type="EMBL" id="JADWYS010000001">
    <property type="protein sequence ID" value="MBG9388336.1"/>
    <property type="molecule type" value="Genomic_DNA"/>
</dbReference>
<feature type="transmembrane region" description="Helical" evidence="1">
    <location>
        <begin position="60"/>
        <end position="78"/>
    </location>
</feature>
<dbReference type="Proteomes" id="UP000651050">
    <property type="component" value="Unassembled WGS sequence"/>
</dbReference>